<dbReference type="PANTHER" id="PTHR43595">
    <property type="entry name" value="37S RIBOSOMAL PROTEIN S26, MITOCHONDRIAL"/>
    <property type="match status" value="1"/>
</dbReference>
<dbReference type="GO" id="GO:0005737">
    <property type="term" value="C:cytoplasm"/>
    <property type="evidence" value="ECO:0007669"/>
    <property type="project" value="TreeGrafter"/>
</dbReference>
<dbReference type="GO" id="GO:0004784">
    <property type="term" value="F:superoxide dismutase activity"/>
    <property type="evidence" value="ECO:0007669"/>
    <property type="project" value="InterPro"/>
</dbReference>
<dbReference type="RefSeq" id="WP_218150545.1">
    <property type="nucleotide sequence ID" value="NZ_FOUP01000020.1"/>
</dbReference>
<dbReference type="SUPFAM" id="SSF54719">
    <property type="entry name" value="Fe,Mn superoxide dismutase (SOD), C-terminal domain"/>
    <property type="match status" value="1"/>
</dbReference>
<evidence type="ECO:0000313" key="3">
    <source>
        <dbReference type="Proteomes" id="UP000199398"/>
    </source>
</evidence>
<gene>
    <name evidence="2" type="ORF">SAMN05421805_1201</name>
</gene>
<dbReference type="GO" id="GO:0046872">
    <property type="term" value="F:metal ion binding"/>
    <property type="evidence" value="ECO:0007669"/>
    <property type="project" value="InterPro"/>
</dbReference>
<dbReference type="Gene3D" id="3.55.40.20">
    <property type="entry name" value="Iron/manganese superoxide dismutase, C-terminal domain"/>
    <property type="match status" value="1"/>
</dbReference>
<dbReference type="InterPro" id="IPR036314">
    <property type="entry name" value="SOD_C_sf"/>
</dbReference>
<protein>
    <submittedName>
        <fullName evidence="2">Superoxide dismutase, Fe-Mn family</fullName>
    </submittedName>
</protein>
<feature type="non-terminal residue" evidence="2">
    <location>
        <position position="1"/>
    </location>
</feature>
<dbReference type="InterPro" id="IPR019832">
    <property type="entry name" value="Mn/Fe_SOD_C"/>
</dbReference>
<evidence type="ECO:0000259" key="1">
    <source>
        <dbReference type="Pfam" id="PF02777"/>
    </source>
</evidence>
<reference evidence="2 3" key="1">
    <citation type="submission" date="2016-10" db="EMBL/GenBank/DDBJ databases">
        <authorList>
            <person name="de Groot N.N."/>
        </authorList>
    </citation>
    <scope>NUCLEOTIDE SEQUENCE [LARGE SCALE GENOMIC DNA]</scope>
    <source>
        <strain evidence="2 3">CPCC 201259</strain>
    </source>
</reference>
<organism evidence="2 3">
    <name type="scientific">Saccharopolyspora antimicrobica</name>
    <dbReference type="NCBI Taxonomy" id="455193"/>
    <lineage>
        <taxon>Bacteria</taxon>
        <taxon>Bacillati</taxon>
        <taxon>Actinomycetota</taxon>
        <taxon>Actinomycetes</taxon>
        <taxon>Pseudonocardiales</taxon>
        <taxon>Pseudonocardiaceae</taxon>
        <taxon>Saccharopolyspora</taxon>
    </lineage>
</organism>
<sequence length="55" mass="6559">PLLVFDIWEHAYYLQYRNVKADYIKQLWNVVDWDEVGKRFADARAGYNGLRLPTA</sequence>
<dbReference type="InterPro" id="IPR019833">
    <property type="entry name" value="Mn/Fe_SOD_BS"/>
</dbReference>
<dbReference type="Proteomes" id="UP000199398">
    <property type="component" value="Unassembled WGS sequence"/>
</dbReference>
<accession>A0A1I5IUY2</accession>
<dbReference type="PANTHER" id="PTHR43595:SF2">
    <property type="entry name" value="SMALL RIBOSOMAL SUBUNIT PROTEIN MS42"/>
    <property type="match status" value="1"/>
</dbReference>
<dbReference type="AlphaFoldDB" id="A0A1I5IUY2"/>
<name>A0A1I5IUY2_9PSEU</name>
<proteinExistence type="predicted"/>
<evidence type="ECO:0000313" key="2">
    <source>
        <dbReference type="EMBL" id="SFO64394.1"/>
    </source>
</evidence>
<dbReference type="Pfam" id="PF02777">
    <property type="entry name" value="Sod_Fe_C"/>
    <property type="match status" value="1"/>
</dbReference>
<feature type="domain" description="Manganese/iron superoxide dismutase C-terminal" evidence="1">
    <location>
        <begin position="1"/>
        <end position="39"/>
    </location>
</feature>
<dbReference type="PROSITE" id="PS00088">
    <property type="entry name" value="SOD_MN"/>
    <property type="match status" value="1"/>
</dbReference>
<dbReference type="EMBL" id="FOUP01000020">
    <property type="protein sequence ID" value="SFO64394.1"/>
    <property type="molecule type" value="Genomic_DNA"/>
</dbReference>